<evidence type="ECO:0000256" key="2">
    <source>
        <dbReference type="ARBA" id="ARBA00022777"/>
    </source>
</evidence>
<dbReference type="CDD" id="cd16917">
    <property type="entry name" value="HATPase_UhpB-NarQ-NarX-like"/>
    <property type="match status" value="1"/>
</dbReference>
<dbReference type="OrthoDB" id="9797097at2"/>
<evidence type="ECO:0000259" key="6">
    <source>
        <dbReference type="PROSITE" id="PS50109"/>
    </source>
</evidence>
<dbReference type="Gene3D" id="1.20.5.1930">
    <property type="match status" value="1"/>
</dbReference>
<feature type="transmembrane region" description="Helical" evidence="4">
    <location>
        <begin position="746"/>
        <end position="767"/>
    </location>
</feature>
<keyword evidence="3" id="KW-0902">Two-component regulatory system</keyword>
<comment type="caution">
    <text evidence="7">The sequence shown here is derived from an EMBL/GenBank/DDBJ whole genome shotgun (WGS) entry which is preliminary data.</text>
</comment>
<evidence type="ECO:0000313" key="7">
    <source>
        <dbReference type="EMBL" id="PAP76406.1"/>
    </source>
</evidence>
<evidence type="ECO:0000256" key="1">
    <source>
        <dbReference type="ARBA" id="ARBA00022679"/>
    </source>
</evidence>
<evidence type="ECO:0000313" key="8">
    <source>
        <dbReference type="Proteomes" id="UP000216339"/>
    </source>
</evidence>
<dbReference type="InterPro" id="IPR011712">
    <property type="entry name" value="Sig_transdc_His_kin_sub3_dim/P"/>
</dbReference>
<dbReference type="GO" id="GO:0016020">
    <property type="term" value="C:membrane"/>
    <property type="evidence" value="ECO:0007669"/>
    <property type="project" value="InterPro"/>
</dbReference>
<dbReference type="InterPro" id="IPR005467">
    <property type="entry name" value="His_kinase_dom"/>
</dbReference>
<dbReference type="InterPro" id="IPR036890">
    <property type="entry name" value="HATPase_C_sf"/>
</dbReference>
<dbReference type="AlphaFoldDB" id="A0A271IYS6"/>
<sequence>MRVAVWLALLAFAAGAAAQPPPLQFRHLGLPDGLSSFAVTAIEADDEGFVWLGSEAAADRYDGVRVRPHGIGAEEEGGYVYALATTPDGAVWAGGAGGLWRWGAGATSFRRVRLGDGVEVRALAVGAADEGHPVWVGTVGGGLFRIGGGEVRRFSAVRGHVASDTVRALVARAGGGVVAATTGGLSWVGRGPARHDRSLADVRALAEVGGRLWAGRETGDVVGIGDGRRQRLVGEGAPVWALAPSTVRPGHVWVGYRGGGVRLLDVRTGTLGPMPPATGLAEAFDRAEVLSLVERDGVLWIGTTRGAYHADAALPRFTAYRGGGGPLAVPEVIGVHLSPSDPDVVWAGTVQGGLHRIGRRTGRAERWFDAPHPLAVLFAIQEGDEGDVWLGGRGATLWRFRPEAGESEPFELAPGRGGAGLIADLTPSRRFPGHLWVSTSEAGLVRFDTRARRVVARHVALEGPGRIPATDVWQAVEADGALWVATDGEGLWQIDLASGRAERVAPECGLGARLLSLAAAPGGPLWVGGRDRQLARLDRDADGRPTGACRIYGPSDGLPPEGVGGLFVDGRGDVWLSTNLGLVRFDPEAEVFTPFAEADGLATSELYWYARDQGPTGEIAVGGAGGLTVFDPDAVSIDDAPAPVVLTGLRVDGQRRPLAALDGGLVVPHRENDVAFEYAALDLRQPGKTRYRVRLVGAADRWAAAGPETRYPALEPGHYTFEVAATNRDGYWSAPVSVPLRVRPPFWRTVPFWLLVVGLVGAVGFSAHRYRIAQIQRVERTRRRIADDLHDGIGSKISSVALRLDMVGRTAALPDAARDTLATLSSTARSVVGDLRDTVWLVDAEHDDLASVVSRMEQFAVATLDRRGTVEAPAEVPPRTLSMEARRDLYLLFTEALHNAVRHAEADRVDVRIEADAERVAFAVEDDGTGFDPATAEAGRGLTTMRRRAEALGGAVSWTPREGGGTAVRFEADLG</sequence>
<dbReference type="RefSeq" id="WP_095510061.1">
    <property type="nucleotide sequence ID" value="NZ_MQWD01000001.1"/>
</dbReference>
<dbReference type="SMART" id="SM00387">
    <property type="entry name" value="HATPase_c"/>
    <property type="match status" value="1"/>
</dbReference>
<keyword evidence="5" id="KW-0732">Signal</keyword>
<proteinExistence type="predicted"/>
<name>A0A271IYS6_9BACT</name>
<dbReference type="Gene3D" id="2.60.40.10">
    <property type="entry name" value="Immunoglobulins"/>
    <property type="match status" value="1"/>
</dbReference>
<feature type="domain" description="Histidine kinase" evidence="6">
    <location>
        <begin position="788"/>
        <end position="975"/>
    </location>
</feature>
<organism evidence="7 8">
    <name type="scientific">Rubrivirga marina</name>
    <dbReference type="NCBI Taxonomy" id="1196024"/>
    <lineage>
        <taxon>Bacteria</taxon>
        <taxon>Pseudomonadati</taxon>
        <taxon>Rhodothermota</taxon>
        <taxon>Rhodothermia</taxon>
        <taxon>Rhodothermales</taxon>
        <taxon>Rubricoccaceae</taxon>
        <taxon>Rubrivirga</taxon>
    </lineage>
</organism>
<feature type="signal peptide" evidence="5">
    <location>
        <begin position="1"/>
        <end position="18"/>
    </location>
</feature>
<dbReference type="GO" id="GO:0000155">
    <property type="term" value="F:phosphorelay sensor kinase activity"/>
    <property type="evidence" value="ECO:0007669"/>
    <property type="project" value="InterPro"/>
</dbReference>
<keyword evidence="4" id="KW-1133">Transmembrane helix</keyword>
<evidence type="ECO:0000256" key="5">
    <source>
        <dbReference type="SAM" id="SignalP"/>
    </source>
</evidence>
<reference evidence="7 8" key="1">
    <citation type="submission" date="2016-11" db="EMBL/GenBank/DDBJ databases">
        <title>Study of marine rhodopsin-containing bacteria.</title>
        <authorList>
            <person name="Yoshizawa S."/>
            <person name="Kumagai Y."/>
            <person name="Kogure K."/>
        </authorList>
    </citation>
    <scope>NUCLEOTIDE SEQUENCE [LARGE SCALE GENOMIC DNA]</scope>
    <source>
        <strain evidence="7 8">SAORIC-28</strain>
    </source>
</reference>
<feature type="chain" id="PRO_5012809079" description="Histidine kinase domain-containing protein" evidence="5">
    <location>
        <begin position="19"/>
        <end position="975"/>
    </location>
</feature>
<dbReference type="Gene3D" id="2.130.10.10">
    <property type="entry name" value="YVTN repeat-like/Quinoprotein amine dehydrogenase"/>
    <property type="match status" value="3"/>
</dbReference>
<dbReference type="InterPro" id="IPR015943">
    <property type="entry name" value="WD40/YVTN_repeat-like_dom_sf"/>
</dbReference>
<keyword evidence="4" id="KW-0472">Membrane</keyword>
<keyword evidence="2" id="KW-0418">Kinase</keyword>
<dbReference type="InterPro" id="IPR011123">
    <property type="entry name" value="Y_Y_Y"/>
</dbReference>
<evidence type="ECO:0000256" key="4">
    <source>
        <dbReference type="SAM" id="Phobius"/>
    </source>
</evidence>
<dbReference type="SUPFAM" id="SSF55874">
    <property type="entry name" value="ATPase domain of HSP90 chaperone/DNA topoisomerase II/histidine kinase"/>
    <property type="match status" value="1"/>
</dbReference>
<dbReference type="InterPro" id="IPR013783">
    <property type="entry name" value="Ig-like_fold"/>
</dbReference>
<dbReference type="SUPFAM" id="SSF63829">
    <property type="entry name" value="Calcium-dependent phosphotriesterase"/>
    <property type="match status" value="2"/>
</dbReference>
<keyword evidence="1" id="KW-0808">Transferase</keyword>
<dbReference type="InterPro" id="IPR003594">
    <property type="entry name" value="HATPase_dom"/>
</dbReference>
<dbReference type="Pfam" id="PF02518">
    <property type="entry name" value="HATPase_c"/>
    <property type="match status" value="1"/>
</dbReference>
<dbReference type="SUPFAM" id="SSF50998">
    <property type="entry name" value="Quinoprotein alcohol dehydrogenase-like"/>
    <property type="match status" value="1"/>
</dbReference>
<dbReference type="Proteomes" id="UP000216339">
    <property type="component" value="Unassembled WGS sequence"/>
</dbReference>
<keyword evidence="4" id="KW-0812">Transmembrane</keyword>
<dbReference type="PANTHER" id="PTHR24421">
    <property type="entry name" value="NITRATE/NITRITE SENSOR PROTEIN NARX-RELATED"/>
    <property type="match status" value="1"/>
</dbReference>
<dbReference type="EMBL" id="MQWD01000001">
    <property type="protein sequence ID" value="PAP76406.1"/>
    <property type="molecule type" value="Genomic_DNA"/>
</dbReference>
<dbReference type="GO" id="GO:0046983">
    <property type="term" value="F:protein dimerization activity"/>
    <property type="evidence" value="ECO:0007669"/>
    <property type="project" value="InterPro"/>
</dbReference>
<accession>A0A271IYS6</accession>
<protein>
    <recommendedName>
        <fullName evidence="6">Histidine kinase domain-containing protein</fullName>
    </recommendedName>
</protein>
<keyword evidence="8" id="KW-1185">Reference proteome</keyword>
<dbReference type="Pfam" id="PF07495">
    <property type="entry name" value="Y_Y_Y"/>
    <property type="match status" value="1"/>
</dbReference>
<dbReference type="InterPro" id="IPR011047">
    <property type="entry name" value="Quinoprotein_ADH-like_sf"/>
</dbReference>
<dbReference type="Gene3D" id="3.30.565.10">
    <property type="entry name" value="Histidine kinase-like ATPase, C-terminal domain"/>
    <property type="match status" value="1"/>
</dbReference>
<dbReference type="Pfam" id="PF07730">
    <property type="entry name" value="HisKA_3"/>
    <property type="match status" value="1"/>
</dbReference>
<dbReference type="PROSITE" id="PS50109">
    <property type="entry name" value="HIS_KIN"/>
    <property type="match status" value="1"/>
</dbReference>
<dbReference type="InterPro" id="IPR050482">
    <property type="entry name" value="Sensor_HK_TwoCompSys"/>
</dbReference>
<evidence type="ECO:0000256" key="3">
    <source>
        <dbReference type="ARBA" id="ARBA00023012"/>
    </source>
</evidence>
<gene>
    <name evidence="7" type="ORF">BSZ37_08085</name>
</gene>